<comment type="similarity">
    <text evidence="1">Belongs to the protein-tyrosine phosphatase family. Non-receptor class subfamily.</text>
</comment>
<dbReference type="PRINTS" id="PR00700">
    <property type="entry name" value="PRTYPHPHTASE"/>
</dbReference>
<dbReference type="SMART" id="SM00194">
    <property type="entry name" value="PTPc"/>
    <property type="match status" value="1"/>
</dbReference>
<keyword evidence="5" id="KW-0378">Hydrolase</keyword>
<dbReference type="OrthoDB" id="10253954at2759"/>
<evidence type="ECO:0000313" key="6">
    <source>
        <dbReference type="Proteomes" id="UP001151516"/>
    </source>
</evidence>
<reference evidence="5" key="1">
    <citation type="submission" date="2022-07" db="EMBL/GenBank/DDBJ databases">
        <title>Phylogenomic reconstructions and comparative analyses of Kickxellomycotina fungi.</title>
        <authorList>
            <person name="Reynolds N.K."/>
            <person name="Stajich J.E."/>
            <person name="Barry K."/>
            <person name="Grigoriev I.V."/>
            <person name="Crous P."/>
            <person name="Smith M.E."/>
        </authorList>
    </citation>
    <scope>NUCLEOTIDE SEQUENCE</scope>
    <source>
        <strain evidence="5">CBS 109367</strain>
    </source>
</reference>
<dbReference type="Pfam" id="PF00102">
    <property type="entry name" value="Y_phosphatase"/>
    <property type="match status" value="1"/>
</dbReference>
<dbReference type="InterPro" id="IPR016130">
    <property type="entry name" value="Tyr_Pase_AS"/>
</dbReference>
<comment type="caution">
    <text evidence="5">The sequence shown here is derived from an EMBL/GenBank/DDBJ whole genome shotgun (WGS) entry which is preliminary data.</text>
</comment>
<sequence>MTLASFRQIVESLASYETQQALTKTYQAASSADRERMAQALEQGGTAQSDVGDSQRGRNYDLNRYCNVVPFNHNRVRLTGKRDYINATHITLPQSSNAYIATQGPLKHSMGDFWRMVWEQQVLAIVMLANPVEKLQNKCAVYWPAKANETLDMGEGLTVCLADERPLEGCLSVIVRKVRVAVKGEVRLVTQLHYTEWPDHGVPQSPVPMVRIMKEIRSRVSPSPQVPVVVHCSAGVGRTGTFIILDAARQYFAQNQDYAGDYVAEAFASLRQQRTLMVQTFEQYLLCYQTINYMLNNQD</sequence>
<dbReference type="SMART" id="SM00404">
    <property type="entry name" value="PTPc_motif"/>
    <property type="match status" value="1"/>
</dbReference>
<dbReference type="InterPro" id="IPR000242">
    <property type="entry name" value="PTP_cat"/>
</dbReference>
<accession>A0A9W8L358</accession>
<evidence type="ECO:0000259" key="4">
    <source>
        <dbReference type="PROSITE" id="PS50056"/>
    </source>
</evidence>
<feature type="domain" description="Tyrosine-protein phosphatase" evidence="3">
    <location>
        <begin position="34"/>
        <end position="294"/>
    </location>
</feature>
<dbReference type="CDD" id="cd00047">
    <property type="entry name" value="PTPc"/>
    <property type="match status" value="1"/>
</dbReference>
<dbReference type="Gene3D" id="3.90.190.10">
    <property type="entry name" value="Protein tyrosine phosphatase superfamily"/>
    <property type="match status" value="1"/>
</dbReference>
<evidence type="ECO:0000313" key="5">
    <source>
        <dbReference type="EMBL" id="KAJ2687580.1"/>
    </source>
</evidence>
<protein>
    <submittedName>
        <fullName evidence="5">Protein tyrosine phosphatase activity protein</fullName>
        <ecNumber evidence="5">3.1.3.48</ecNumber>
    </submittedName>
</protein>
<dbReference type="Proteomes" id="UP001151516">
    <property type="component" value="Unassembled WGS sequence"/>
</dbReference>
<feature type="region of interest" description="Disordered" evidence="2">
    <location>
        <begin position="33"/>
        <end position="56"/>
    </location>
</feature>
<organism evidence="5 6">
    <name type="scientific">Coemansia spiralis</name>
    <dbReference type="NCBI Taxonomy" id="417178"/>
    <lineage>
        <taxon>Eukaryota</taxon>
        <taxon>Fungi</taxon>
        <taxon>Fungi incertae sedis</taxon>
        <taxon>Zoopagomycota</taxon>
        <taxon>Kickxellomycotina</taxon>
        <taxon>Kickxellomycetes</taxon>
        <taxon>Kickxellales</taxon>
        <taxon>Kickxellaceae</taxon>
        <taxon>Coemansia</taxon>
    </lineage>
</organism>
<dbReference type="InterPro" id="IPR000387">
    <property type="entry name" value="Tyr_Pase_dom"/>
</dbReference>
<dbReference type="EC" id="3.1.3.48" evidence="5"/>
<dbReference type="PROSITE" id="PS50056">
    <property type="entry name" value="TYR_PHOSPHATASE_2"/>
    <property type="match status" value="1"/>
</dbReference>
<feature type="domain" description="Tyrosine specific protein phosphatases" evidence="4">
    <location>
        <begin position="207"/>
        <end position="285"/>
    </location>
</feature>
<keyword evidence="6" id="KW-1185">Reference proteome</keyword>
<dbReference type="GO" id="GO:0004725">
    <property type="term" value="F:protein tyrosine phosphatase activity"/>
    <property type="evidence" value="ECO:0007669"/>
    <property type="project" value="UniProtKB-EC"/>
</dbReference>
<evidence type="ECO:0000259" key="3">
    <source>
        <dbReference type="PROSITE" id="PS50055"/>
    </source>
</evidence>
<gene>
    <name evidence="5" type="primary">PTPRZ1</name>
    <name evidence="5" type="ORF">IWW39_002818</name>
</gene>
<dbReference type="InterPro" id="IPR003595">
    <property type="entry name" value="Tyr_Pase_cat"/>
</dbReference>
<dbReference type="SUPFAM" id="SSF52799">
    <property type="entry name" value="(Phosphotyrosine protein) phosphatases II"/>
    <property type="match status" value="1"/>
</dbReference>
<dbReference type="PROSITE" id="PS00383">
    <property type="entry name" value="TYR_PHOSPHATASE_1"/>
    <property type="match status" value="1"/>
</dbReference>
<dbReference type="InterPro" id="IPR029021">
    <property type="entry name" value="Prot-tyrosine_phosphatase-like"/>
</dbReference>
<dbReference type="PANTHER" id="PTHR19134">
    <property type="entry name" value="RECEPTOR-TYPE TYROSINE-PROTEIN PHOSPHATASE"/>
    <property type="match status" value="1"/>
</dbReference>
<name>A0A9W8L358_9FUNG</name>
<evidence type="ECO:0000256" key="1">
    <source>
        <dbReference type="ARBA" id="ARBA00009649"/>
    </source>
</evidence>
<dbReference type="AlphaFoldDB" id="A0A9W8L358"/>
<evidence type="ECO:0000256" key="2">
    <source>
        <dbReference type="SAM" id="MobiDB-lite"/>
    </source>
</evidence>
<dbReference type="InterPro" id="IPR050348">
    <property type="entry name" value="Protein-Tyr_Phosphatase"/>
</dbReference>
<proteinExistence type="inferred from homology"/>
<dbReference type="EMBL" id="JANBTX010000068">
    <property type="protein sequence ID" value="KAJ2687580.1"/>
    <property type="molecule type" value="Genomic_DNA"/>
</dbReference>
<dbReference type="PANTHER" id="PTHR19134:SF449">
    <property type="entry name" value="TYROSINE-PROTEIN PHOSPHATASE 1"/>
    <property type="match status" value="1"/>
</dbReference>
<dbReference type="PROSITE" id="PS50055">
    <property type="entry name" value="TYR_PHOSPHATASE_PTP"/>
    <property type="match status" value="1"/>
</dbReference>